<name>A0A8C6I3H7_MUSSI</name>
<comment type="subcellular location">
    <subcellularLocation>
        <location evidence="1">Membrane</location>
        <topology evidence="1">Multi-pass membrane protein</topology>
    </subcellularLocation>
</comment>
<evidence type="ECO:0000256" key="8">
    <source>
        <dbReference type="RuleBase" id="RU003732"/>
    </source>
</evidence>
<feature type="transmembrane region" description="Helical" evidence="10">
    <location>
        <begin position="138"/>
        <end position="154"/>
    </location>
</feature>
<feature type="disulfide bond" evidence="7">
    <location>
        <begin position="166"/>
        <end position="175"/>
    </location>
</feature>
<organism evidence="11 12">
    <name type="scientific">Mus spicilegus</name>
    <name type="common">Mound-building mouse</name>
    <dbReference type="NCBI Taxonomy" id="10103"/>
    <lineage>
        <taxon>Eukaryota</taxon>
        <taxon>Metazoa</taxon>
        <taxon>Chordata</taxon>
        <taxon>Craniata</taxon>
        <taxon>Vertebrata</taxon>
        <taxon>Euteleostomi</taxon>
        <taxon>Mammalia</taxon>
        <taxon>Eutheria</taxon>
        <taxon>Euarchontoglires</taxon>
        <taxon>Glires</taxon>
        <taxon>Rodentia</taxon>
        <taxon>Myomorpha</taxon>
        <taxon>Muroidea</taxon>
        <taxon>Muridae</taxon>
        <taxon>Murinae</taxon>
        <taxon>Mus</taxon>
        <taxon>Mus</taxon>
    </lineage>
</organism>
<evidence type="ECO:0000256" key="4">
    <source>
        <dbReference type="ARBA" id="ARBA00022989"/>
    </source>
</evidence>
<dbReference type="PRINTS" id="PR01197">
    <property type="entry name" value="GAT3TRNSPORT"/>
</dbReference>
<feature type="transmembrane region" description="Helical" evidence="10">
    <location>
        <begin position="81"/>
        <end position="101"/>
    </location>
</feature>
<feature type="region of interest" description="Disordered" evidence="9">
    <location>
        <begin position="1"/>
        <end position="36"/>
    </location>
</feature>
<dbReference type="GO" id="GO:0005886">
    <property type="term" value="C:plasma membrane"/>
    <property type="evidence" value="ECO:0007669"/>
    <property type="project" value="InterPro"/>
</dbReference>
<dbReference type="PROSITE" id="PS00610">
    <property type="entry name" value="NA_NEUROTRAN_SYMP_1"/>
    <property type="match status" value="1"/>
</dbReference>
<evidence type="ECO:0000256" key="9">
    <source>
        <dbReference type="SAM" id="MobiDB-lite"/>
    </source>
</evidence>
<keyword evidence="5 10" id="KW-0472">Membrane</keyword>
<dbReference type="PANTHER" id="PTHR11616:SF124">
    <property type="entry name" value="SODIUM- AND CHLORIDE-DEPENDENT GABA TRANSPORTER 3"/>
    <property type="match status" value="1"/>
</dbReference>
<dbReference type="AlphaFoldDB" id="A0A8C6I3H7"/>
<keyword evidence="6" id="KW-0479">Metal-binding</keyword>
<feature type="binding site" evidence="6">
    <location>
        <position position="60"/>
    </location>
    <ligand>
        <name>Na(+)</name>
        <dbReference type="ChEBI" id="CHEBI:29101"/>
        <label>1</label>
    </ligand>
</feature>
<comment type="similarity">
    <text evidence="8">Belongs to the sodium:neurotransmitter symporter (SNF) (TC 2.A.22) family.</text>
</comment>
<evidence type="ECO:0000256" key="2">
    <source>
        <dbReference type="ARBA" id="ARBA00022448"/>
    </source>
</evidence>
<dbReference type="Pfam" id="PF00209">
    <property type="entry name" value="SNF"/>
    <property type="match status" value="2"/>
</dbReference>
<dbReference type="InterPro" id="IPR002982">
    <property type="entry name" value="Na/ntran_symport_GABA_GAT3"/>
</dbReference>
<evidence type="ECO:0000313" key="11">
    <source>
        <dbReference type="Ensembl" id="ENSMSIP00000030444.1"/>
    </source>
</evidence>
<evidence type="ECO:0000256" key="6">
    <source>
        <dbReference type="PIRSR" id="PIRSR600175-1"/>
    </source>
</evidence>
<dbReference type="PROSITE" id="PS00754">
    <property type="entry name" value="NA_NEUROTRAN_SYMP_2"/>
    <property type="match status" value="1"/>
</dbReference>
<keyword evidence="2 8" id="KW-0813">Transport</keyword>
<dbReference type="GO" id="GO:0006836">
    <property type="term" value="P:neurotransmitter transport"/>
    <property type="evidence" value="ECO:0007669"/>
    <property type="project" value="InterPro"/>
</dbReference>
<reference evidence="11" key="1">
    <citation type="submission" date="2025-08" db="UniProtKB">
        <authorList>
            <consortium name="Ensembl"/>
        </authorList>
    </citation>
    <scope>IDENTIFICATION</scope>
</reference>
<dbReference type="Proteomes" id="UP000694415">
    <property type="component" value="Unplaced"/>
</dbReference>
<accession>A0A8C6I3H7</accession>
<dbReference type="InterPro" id="IPR000175">
    <property type="entry name" value="Na/ntran_symport"/>
</dbReference>
<keyword evidence="6" id="KW-0915">Sodium</keyword>
<feature type="transmembrane region" description="Helical" evidence="10">
    <location>
        <begin position="433"/>
        <end position="454"/>
    </location>
</feature>
<keyword evidence="4 10" id="KW-1133">Transmembrane helix</keyword>
<sequence length="592" mass="65951">MTAEQALPLGNGKAAEEARGSETLGGGGGGAAGTREARDKAVHERGHWNNKVEFVLSVAGEIIGLGNVWRFPYLCYKNGGGAFLIPYVVFFICCGIPVFFLETALGQFTSEGGITCWRRVCPLFEGIGYATQVIEAHLNVYYIIILAWAIFYLSNCFTTELPWATCGHEWNTEKCVEFQKLNFSNYSHVSLQNATSPVMEFWERRVLAISDGIEHIGNLRWELALCLLAAWTICYFCIWKGTKSTGKVVYVTATFPYIMLLILLIRGVTLPGASEGIKFYLYPDLSRLSDPQVWVDAGTQIFFSYAICLGCLTALGSYNNYNNNCYRDCIMLCCLNSGTSFVAGFAIFSVLGFMAYEQGVPIAEVAESGPGLAFIAYPKAVTMMPLSPLWATLFFMMLIFLGLDSQFVCVESLVTAVVDMYPKVFRRGYRRELLILALSIISYFLGLVMLTEVGGKHIKTWKSQSQSRHRCLTGAVRNSYSLLHTGIFIFFLVKYKPLKYNNVYTYPAWGYGIGWLMALSSMLCIPLWIFIKLWKTEGTLPEKLQKLTVPSADLKMRGKLGASPRTVTVNDCEAKVKGDGTISAITEKETHF</sequence>
<feature type="binding site" evidence="6">
    <location>
        <position position="404"/>
    </location>
    <ligand>
        <name>Na(+)</name>
        <dbReference type="ChEBI" id="CHEBI:29101"/>
        <label>1</label>
    </ligand>
</feature>
<evidence type="ECO:0000256" key="3">
    <source>
        <dbReference type="ARBA" id="ARBA00022692"/>
    </source>
</evidence>
<keyword evidence="7" id="KW-1015">Disulfide bond</keyword>
<feature type="transmembrane region" description="Helical" evidence="10">
    <location>
        <begin position="250"/>
        <end position="273"/>
    </location>
</feature>
<feature type="binding site" evidence="6">
    <location>
        <position position="405"/>
    </location>
    <ligand>
        <name>Na(+)</name>
        <dbReference type="ChEBI" id="CHEBI:29101"/>
        <label>1</label>
    </ligand>
</feature>
<reference evidence="11" key="2">
    <citation type="submission" date="2025-09" db="UniProtKB">
        <authorList>
            <consortium name="Ensembl"/>
        </authorList>
    </citation>
    <scope>IDENTIFICATION</scope>
</reference>
<evidence type="ECO:0000256" key="1">
    <source>
        <dbReference type="ARBA" id="ARBA00004141"/>
    </source>
</evidence>
<keyword evidence="12" id="KW-1185">Reference proteome</keyword>
<dbReference type="PANTHER" id="PTHR11616">
    <property type="entry name" value="SODIUM/CHLORIDE DEPENDENT TRANSPORTER"/>
    <property type="match status" value="1"/>
</dbReference>
<feature type="transmembrane region" description="Helical" evidence="10">
    <location>
        <begin position="389"/>
        <end position="413"/>
    </location>
</feature>
<evidence type="ECO:0000256" key="7">
    <source>
        <dbReference type="PIRSR" id="PIRSR600175-2"/>
    </source>
</evidence>
<feature type="compositionally biased region" description="Gly residues" evidence="9">
    <location>
        <begin position="23"/>
        <end position="32"/>
    </location>
</feature>
<feature type="binding site" evidence="6">
    <location>
        <position position="401"/>
    </location>
    <ligand>
        <name>Na(+)</name>
        <dbReference type="ChEBI" id="CHEBI:29101"/>
        <label>1</label>
    </ligand>
</feature>
<dbReference type="GO" id="GO:0046872">
    <property type="term" value="F:metal ion binding"/>
    <property type="evidence" value="ECO:0007669"/>
    <property type="project" value="UniProtKB-KW"/>
</dbReference>
<feature type="binding site" evidence="6">
    <location>
        <position position="67"/>
    </location>
    <ligand>
        <name>Na(+)</name>
        <dbReference type="ChEBI" id="CHEBI:29101"/>
        <label>1</label>
    </ligand>
</feature>
<evidence type="ECO:0000313" key="12">
    <source>
        <dbReference type="Proteomes" id="UP000694415"/>
    </source>
</evidence>
<evidence type="ECO:0000256" key="5">
    <source>
        <dbReference type="ARBA" id="ARBA00023136"/>
    </source>
</evidence>
<protein>
    <recommendedName>
        <fullName evidence="8">Transporter</fullName>
    </recommendedName>
</protein>
<feature type="binding site" evidence="6">
    <location>
        <position position="336"/>
    </location>
    <ligand>
        <name>Na(+)</name>
        <dbReference type="ChEBI" id="CHEBI:29101"/>
        <label>1</label>
    </ligand>
</feature>
<dbReference type="GeneTree" id="ENSGT00940000157569"/>
<dbReference type="GO" id="GO:0005332">
    <property type="term" value="F:gamma-aminobutyric acid:sodium:chloride symporter activity"/>
    <property type="evidence" value="ECO:0007669"/>
    <property type="project" value="InterPro"/>
</dbReference>
<feature type="binding site" evidence="6">
    <location>
        <position position="304"/>
    </location>
    <ligand>
        <name>Na(+)</name>
        <dbReference type="ChEBI" id="CHEBI:29101"/>
        <label>1</label>
    </ligand>
</feature>
<feature type="transmembrane region" description="Helical" evidence="10">
    <location>
        <begin position="293"/>
        <end position="318"/>
    </location>
</feature>
<dbReference type="PROSITE" id="PS50267">
    <property type="entry name" value="NA_NEUROTRAN_SYMP_3"/>
    <property type="match status" value="1"/>
</dbReference>
<dbReference type="Ensembl" id="ENSMSIT00000038320.1">
    <property type="protein sequence ID" value="ENSMSIP00000030444.1"/>
    <property type="gene ID" value="ENSMSIG00000024359.1"/>
</dbReference>
<feature type="transmembrane region" description="Helical" evidence="10">
    <location>
        <begin position="330"/>
        <end position="354"/>
    </location>
</feature>
<dbReference type="GO" id="GO:0042995">
    <property type="term" value="C:cell projection"/>
    <property type="evidence" value="ECO:0007669"/>
    <property type="project" value="TreeGrafter"/>
</dbReference>
<feature type="transmembrane region" description="Helical" evidence="10">
    <location>
        <begin position="513"/>
        <end position="534"/>
    </location>
</feature>
<keyword evidence="3 8" id="KW-0812">Transmembrane</keyword>
<dbReference type="InterPro" id="IPR037272">
    <property type="entry name" value="SNS_sf"/>
</dbReference>
<dbReference type="PRINTS" id="PR00176">
    <property type="entry name" value="NANEUSMPORT"/>
</dbReference>
<keyword evidence="8" id="KW-0769">Symport</keyword>
<evidence type="ECO:0000256" key="10">
    <source>
        <dbReference type="SAM" id="Phobius"/>
    </source>
</evidence>
<dbReference type="SUPFAM" id="SSF161070">
    <property type="entry name" value="SNF-like"/>
    <property type="match status" value="1"/>
</dbReference>
<proteinExistence type="inferred from homology"/>